<evidence type="ECO:0000256" key="1">
    <source>
        <dbReference type="ARBA" id="ARBA00007114"/>
    </source>
</evidence>
<reference evidence="3" key="1">
    <citation type="journal article" date="2023" name="Mol. Biol. Evol.">
        <title>Third-Generation Sequencing Reveals the Adaptive Role of the Epigenome in Three Deep-Sea Polychaetes.</title>
        <authorList>
            <person name="Perez M."/>
            <person name="Aroh O."/>
            <person name="Sun Y."/>
            <person name="Lan Y."/>
            <person name="Juniper S.K."/>
            <person name="Young C.R."/>
            <person name="Angers B."/>
            <person name="Qian P.Y."/>
        </authorList>
    </citation>
    <scope>NUCLEOTIDE SEQUENCE</scope>
    <source>
        <strain evidence="3">R07B-5</strain>
    </source>
</reference>
<evidence type="ECO:0000313" key="3">
    <source>
        <dbReference type="EMBL" id="KAK2190599.1"/>
    </source>
</evidence>
<sequence>MGKVKRSKGSKLELEKAKRQTPLAKQILEDDSVRPTGRTKQRQRNEDDEEYVDERLSRKILEQARSQQEELESEHGLSAPGRGKLGKKTDGKVRRTTSLGKPTDGSSDESSDDDEEEEMAGNEEIYDKFEVNEEDEKALEMFLSHNPPVRRTLADIIQEKITEKKTEIQTQFSDNASVVMQQLDDRVVNMYKTIGMILRKYRSGKLPKAFKIIPALNNWEQVSTSMERCGIVVRVTIYKNLL</sequence>
<dbReference type="PANTHER" id="PTHR12821">
    <property type="entry name" value="BYSTIN"/>
    <property type="match status" value="1"/>
</dbReference>
<dbReference type="GO" id="GO:0006364">
    <property type="term" value="P:rRNA processing"/>
    <property type="evidence" value="ECO:0007669"/>
    <property type="project" value="TreeGrafter"/>
</dbReference>
<dbReference type="PANTHER" id="PTHR12821:SF0">
    <property type="entry name" value="BYSTIN"/>
    <property type="match status" value="1"/>
</dbReference>
<dbReference type="GO" id="GO:0030688">
    <property type="term" value="C:preribosome, small subunit precursor"/>
    <property type="evidence" value="ECO:0007669"/>
    <property type="project" value="TreeGrafter"/>
</dbReference>
<dbReference type="Proteomes" id="UP001209878">
    <property type="component" value="Unassembled WGS sequence"/>
</dbReference>
<proteinExistence type="inferred from homology"/>
<keyword evidence="4" id="KW-1185">Reference proteome</keyword>
<evidence type="ECO:0000256" key="2">
    <source>
        <dbReference type="SAM" id="MobiDB-lite"/>
    </source>
</evidence>
<dbReference type="GO" id="GO:0005730">
    <property type="term" value="C:nucleolus"/>
    <property type="evidence" value="ECO:0007669"/>
    <property type="project" value="TreeGrafter"/>
</dbReference>
<dbReference type="AlphaFoldDB" id="A0AAD9UID7"/>
<organism evidence="3 4">
    <name type="scientific">Ridgeia piscesae</name>
    <name type="common">Tubeworm</name>
    <dbReference type="NCBI Taxonomy" id="27915"/>
    <lineage>
        <taxon>Eukaryota</taxon>
        <taxon>Metazoa</taxon>
        <taxon>Spiralia</taxon>
        <taxon>Lophotrochozoa</taxon>
        <taxon>Annelida</taxon>
        <taxon>Polychaeta</taxon>
        <taxon>Sedentaria</taxon>
        <taxon>Canalipalpata</taxon>
        <taxon>Sabellida</taxon>
        <taxon>Siboglinidae</taxon>
        <taxon>Ridgeia</taxon>
    </lineage>
</organism>
<feature type="region of interest" description="Disordered" evidence="2">
    <location>
        <begin position="1"/>
        <end position="126"/>
    </location>
</feature>
<feature type="compositionally biased region" description="Basic and acidic residues" evidence="2">
    <location>
        <begin position="53"/>
        <end position="62"/>
    </location>
</feature>
<name>A0AAD9UID7_RIDPI</name>
<comment type="caution">
    <text evidence="3">The sequence shown here is derived from an EMBL/GenBank/DDBJ whole genome shotgun (WGS) entry which is preliminary data.</text>
</comment>
<gene>
    <name evidence="3" type="ORF">NP493_74g00038</name>
</gene>
<dbReference type="Pfam" id="PF05291">
    <property type="entry name" value="Bystin"/>
    <property type="match status" value="1"/>
</dbReference>
<dbReference type="EMBL" id="JAODUO010000074">
    <property type="protein sequence ID" value="KAK2190599.1"/>
    <property type="molecule type" value="Genomic_DNA"/>
</dbReference>
<dbReference type="GO" id="GO:0030515">
    <property type="term" value="F:snoRNA binding"/>
    <property type="evidence" value="ECO:0007669"/>
    <property type="project" value="TreeGrafter"/>
</dbReference>
<comment type="similarity">
    <text evidence="1">Belongs to the bystin family.</text>
</comment>
<protein>
    <recommendedName>
        <fullName evidence="5">Bystin</fullName>
    </recommendedName>
</protein>
<evidence type="ECO:0008006" key="5">
    <source>
        <dbReference type="Google" id="ProtNLM"/>
    </source>
</evidence>
<accession>A0AAD9UID7</accession>
<dbReference type="GO" id="GO:0005737">
    <property type="term" value="C:cytoplasm"/>
    <property type="evidence" value="ECO:0007669"/>
    <property type="project" value="TreeGrafter"/>
</dbReference>
<feature type="compositionally biased region" description="Acidic residues" evidence="2">
    <location>
        <begin position="106"/>
        <end position="121"/>
    </location>
</feature>
<dbReference type="InterPro" id="IPR007955">
    <property type="entry name" value="Bystin"/>
</dbReference>
<evidence type="ECO:0000313" key="4">
    <source>
        <dbReference type="Proteomes" id="UP001209878"/>
    </source>
</evidence>